<dbReference type="Proteomes" id="UP001180020">
    <property type="component" value="Unassembled WGS sequence"/>
</dbReference>
<reference evidence="3" key="1">
    <citation type="journal article" date="2023" name="Nat. Commun.">
        <title>Diploid and tetraploid genomes of Acorus and the evolution of monocots.</title>
        <authorList>
            <person name="Ma L."/>
            <person name="Liu K.W."/>
            <person name="Li Z."/>
            <person name="Hsiao Y.Y."/>
            <person name="Qi Y."/>
            <person name="Fu T."/>
            <person name="Tang G.D."/>
            <person name="Zhang D."/>
            <person name="Sun W.H."/>
            <person name="Liu D.K."/>
            <person name="Li Y."/>
            <person name="Chen G.Z."/>
            <person name="Liu X.D."/>
            <person name="Liao X.Y."/>
            <person name="Jiang Y.T."/>
            <person name="Yu X."/>
            <person name="Hao Y."/>
            <person name="Huang J."/>
            <person name="Zhao X.W."/>
            <person name="Ke S."/>
            <person name="Chen Y.Y."/>
            <person name="Wu W.L."/>
            <person name="Hsu J.L."/>
            <person name="Lin Y.F."/>
            <person name="Huang M.D."/>
            <person name="Li C.Y."/>
            <person name="Huang L."/>
            <person name="Wang Z.W."/>
            <person name="Zhao X."/>
            <person name="Zhong W.Y."/>
            <person name="Peng D.H."/>
            <person name="Ahmad S."/>
            <person name="Lan S."/>
            <person name="Zhang J.S."/>
            <person name="Tsai W.C."/>
            <person name="Van de Peer Y."/>
            <person name="Liu Z.J."/>
        </authorList>
    </citation>
    <scope>NUCLEOTIDE SEQUENCE</scope>
    <source>
        <strain evidence="3">CP</strain>
    </source>
</reference>
<dbReference type="SUPFAM" id="SSF81383">
    <property type="entry name" value="F-box domain"/>
    <property type="match status" value="1"/>
</dbReference>
<dbReference type="Pfam" id="PF00646">
    <property type="entry name" value="F-box"/>
    <property type="match status" value="1"/>
</dbReference>
<protein>
    <recommendedName>
        <fullName evidence="5">DUF295 domain-containing protein</fullName>
    </recommendedName>
</protein>
<evidence type="ECO:0000313" key="3">
    <source>
        <dbReference type="EMBL" id="KAK1321411.1"/>
    </source>
</evidence>
<comment type="caution">
    <text evidence="3">The sequence shown here is derived from an EMBL/GenBank/DDBJ whole genome shotgun (WGS) entry which is preliminary data.</text>
</comment>
<gene>
    <name evidence="3" type="ORF">QJS10_CPA03g01121</name>
</gene>
<organism evidence="3 4">
    <name type="scientific">Acorus calamus</name>
    <name type="common">Sweet flag</name>
    <dbReference type="NCBI Taxonomy" id="4465"/>
    <lineage>
        <taxon>Eukaryota</taxon>
        <taxon>Viridiplantae</taxon>
        <taxon>Streptophyta</taxon>
        <taxon>Embryophyta</taxon>
        <taxon>Tracheophyta</taxon>
        <taxon>Spermatophyta</taxon>
        <taxon>Magnoliopsida</taxon>
        <taxon>Liliopsida</taxon>
        <taxon>Acoraceae</taxon>
        <taxon>Acorus</taxon>
    </lineage>
</organism>
<dbReference type="PANTHER" id="PTHR44259">
    <property type="entry name" value="OS07G0183000 PROTEIN-RELATED"/>
    <property type="match status" value="1"/>
</dbReference>
<sequence length="341" mass="39048">MESDWSDLPEDMLFSIATRTEHLSDYIRFGAVCKSWRSAITVYPRPPPHLRFPLLFLSTGNNNRLDHALYSPLERKLHPPIRLPDRSRPKRCLGSTSDGWVCMIDDNLHLYLLNPFSEAVVLLPPLSTDFITNGSFEHVLKAVFSAEPSIIVILLCKKEEREMVYYCRPGNARWKVLETSLEFLHDAVLFKKGLYVMNWEARRVAAIDHHGREMMMAAGPNKFMYLAAGPSGPLLVVRHMKNVYETRRFQLFEPDATMKKWVETKSLDDGMLFLGMNSAIWLSSSSLKECKGNSIYFMDHNTDGVVEDLGIFYLEDGSFGSICGLNERPLYDSFEWVVPIP</sequence>
<keyword evidence="4" id="KW-1185">Reference proteome</keyword>
<evidence type="ECO:0000313" key="4">
    <source>
        <dbReference type="Proteomes" id="UP001180020"/>
    </source>
</evidence>
<dbReference type="InterPro" id="IPR036047">
    <property type="entry name" value="F-box-like_dom_sf"/>
</dbReference>
<feature type="domain" description="F-box" evidence="1">
    <location>
        <begin position="5"/>
        <end position="41"/>
    </location>
</feature>
<reference evidence="3" key="2">
    <citation type="submission" date="2023-06" db="EMBL/GenBank/DDBJ databases">
        <authorList>
            <person name="Ma L."/>
            <person name="Liu K.-W."/>
            <person name="Li Z."/>
            <person name="Hsiao Y.-Y."/>
            <person name="Qi Y."/>
            <person name="Fu T."/>
            <person name="Tang G."/>
            <person name="Zhang D."/>
            <person name="Sun W.-H."/>
            <person name="Liu D.-K."/>
            <person name="Li Y."/>
            <person name="Chen G.-Z."/>
            <person name="Liu X.-D."/>
            <person name="Liao X.-Y."/>
            <person name="Jiang Y.-T."/>
            <person name="Yu X."/>
            <person name="Hao Y."/>
            <person name="Huang J."/>
            <person name="Zhao X.-W."/>
            <person name="Ke S."/>
            <person name="Chen Y.-Y."/>
            <person name="Wu W.-L."/>
            <person name="Hsu J.-L."/>
            <person name="Lin Y.-F."/>
            <person name="Huang M.-D."/>
            <person name="Li C.-Y."/>
            <person name="Huang L."/>
            <person name="Wang Z.-W."/>
            <person name="Zhao X."/>
            <person name="Zhong W.-Y."/>
            <person name="Peng D.-H."/>
            <person name="Ahmad S."/>
            <person name="Lan S."/>
            <person name="Zhang J.-S."/>
            <person name="Tsai W.-C."/>
            <person name="Van De Peer Y."/>
            <person name="Liu Z.-J."/>
        </authorList>
    </citation>
    <scope>NUCLEOTIDE SEQUENCE</scope>
    <source>
        <strain evidence="3">CP</strain>
        <tissue evidence="3">Leaves</tissue>
    </source>
</reference>
<dbReference type="Pfam" id="PF03478">
    <property type="entry name" value="Beta-prop_KIB1-4"/>
    <property type="match status" value="1"/>
</dbReference>
<accession>A0AAV9F654</accession>
<dbReference type="InterPro" id="IPR050942">
    <property type="entry name" value="F-box_BR-signaling"/>
</dbReference>
<dbReference type="Gene3D" id="1.20.1280.50">
    <property type="match status" value="1"/>
</dbReference>
<evidence type="ECO:0000259" key="2">
    <source>
        <dbReference type="Pfam" id="PF03478"/>
    </source>
</evidence>
<dbReference type="EMBL" id="JAUJYO010000003">
    <property type="protein sequence ID" value="KAK1321411.1"/>
    <property type="molecule type" value="Genomic_DNA"/>
</dbReference>
<evidence type="ECO:0000259" key="1">
    <source>
        <dbReference type="Pfam" id="PF00646"/>
    </source>
</evidence>
<dbReference type="InterPro" id="IPR005174">
    <property type="entry name" value="KIB1-4_b-propeller"/>
</dbReference>
<name>A0AAV9F654_ACOCL</name>
<feature type="domain" description="KIB1-4 beta-propeller" evidence="2">
    <location>
        <begin position="69"/>
        <end position="305"/>
    </location>
</feature>
<dbReference type="PANTHER" id="PTHR44259:SF114">
    <property type="entry name" value="OS06G0707300 PROTEIN"/>
    <property type="match status" value="1"/>
</dbReference>
<evidence type="ECO:0008006" key="5">
    <source>
        <dbReference type="Google" id="ProtNLM"/>
    </source>
</evidence>
<dbReference type="InterPro" id="IPR001810">
    <property type="entry name" value="F-box_dom"/>
</dbReference>
<dbReference type="AlphaFoldDB" id="A0AAV9F654"/>
<proteinExistence type="predicted"/>